<dbReference type="InterPro" id="IPR025960">
    <property type="entry name" value="RVT_N"/>
</dbReference>
<feature type="domain" description="Reverse transcriptase" evidence="1">
    <location>
        <begin position="81"/>
        <end position="334"/>
    </location>
</feature>
<accession>A0A1Z4LT25</accession>
<evidence type="ECO:0000313" key="4">
    <source>
        <dbReference type="Proteomes" id="UP000218418"/>
    </source>
</evidence>
<dbReference type="GO" id="GO:0003964">
    <property type="term" value="F:RNA-directed DNA polymerase activity"/>
    <property type="evidence" value="ECO:0007669"/>
    <property type="project" value="UniProtKB-KW"/>
</dbReference>
<dbReference type="PANTHER" id="PTHR34047">
    <property type="entry name" value="NUCLEAR INTRON MATURASE 1, MITOCHONDRIAL-RELATED"/>
    <property type="match status" value="1"/>
</dbReference>
<keyword evidence="2" id="KW-0808">Transferase</keyword>
<dbReference type="InterPro" id="IPR013597">
    <property type="entry name" value="Mat_intron_G2"/>
</dbReference>
<sequence length="580" mass="67179">MVEWNTINWKQVEKAVFKLQKRIYQASQRGDVKTVRKLQKMLMKSWSARIIAVRQVSQLNRGKKTAGFDGIKCLNFKQRIKLAIELKIIREGKPVRRVLIPKADKKEKRLLGIPTMYDRAAQALAKLALEPEWETKFEANSYGFRPARSTHDAIEAIFTGLRGKPKYILDADISKCFDKINHTTLLKKINTYPTMRRTIKSWLSSGVLDNSSIQTSGEGVPQGSPLSPLLANIALHGMEETIKELYPSDKAKYIKASVIGKEKGRISKPILIRYADDFVLMVEDLEILEKCQTHLEKWLNQIGLKLKPEKTRVVHSLNCHNGYKPGFDFLGFNIRQHTVGKHSSKIGFQTIIKPSSKAVQKHYQHLSETIQKLQSAKQADLIKALNPKIKGWSNYFRSVCSRKTFEKLDNLLWFRLQAWANRRHSSKGKKWVCDKYWGTYKGNNWTFQTLDGLRLADHQDTKIKRHIKIKDMSSPFDGRLIYWNQRMKKHPLMSNSKSKLWSRQSGRCAYCNLTFREGDVMEIHHVIPKHQGGKDTYKNLELLHRHCHDSVHSTRVKGLYTEEPDEGKSFMSGFEDEFKW</sequence>
<dbReference type="Pfam" id="PF08388">
    <property type="entry name" value="GIIM"/>
    <property type="match status" value="1"/>
</dbReference>
<dbReference type="SUPFAM" id="SSF56672">
    <property type="entry name" value="DNA/RNA polymerases"/>
    <property type="match status" value="1"/>
</dbReference>
<keyword evidence="2" id="KW-0695">RNA-directed DNA polymerase</keyword>
<dbReference type="PROSITE" id="PS50878">
    <property type="entry name" value="RT_POL"/>
    <property type="match status" value="1"/>
</dbReference>
<dbReference type="GO" id="GO:0008270">
    <property type="term" value="F:zinc ion binding"/>
    <property type="evidence" value="ECO:0007669"/>
    <property type="project" value="InterPro"/>
</dbReference>
<keyword evidence="4" id="KW-1185">Reference proteome</keyword>
<keyword evidence="2" id="KW-0548">Nucleotidyltransferase</keyword>
<evidence type="ECO:0000313" key="2">
    <source>
        <dbReference type="EMBL" id="BAY84386.1"/>
    </source>
</evidence>
<dbReference type="AlphaFoldDB" id="A0A1Z4LT25"/>
<dbReference type="GO" id="GO:0003676">
    <property type="term" value="F:nucleic acid binding"/>
    <property type="evidence" value="ECO:0007669"/>
    <property type="project" value="InterPro"/>
</dbReference>
<reference evidence="2 4" key="1">
    <citation type="submission" date="2017-06" db="EMBL/GenBank/DDBJ databases">
        <title>Genome sequencing of cyanobaciteial culture collection at National Institute for Environmental Studies (NIES).</title>
        <authorList>
            <person name="Hirose Y."/>
            <person name="Shimura Y."/>
            <person name="Fujisawa T."/>
            <person name="Nakamura Y."/>
            <person name="Kawachi M."/>
        </authorList>
    </citation>
    <scope>NUCLEOTIDE SEQUENCE [LARGE SCALE GENOMIC DNA]</scope>
    <source>
        <strain evidence="2 4">NIES-267</strain>
    </source>
</reference>
<dbReference type="PROSITE" id="PS00028">
    <property type="entry name" value="ZINC_FINGER_C2H2_1"/>
    <property type="match status" value="1"/>
</dbReference>
<dbReference type="Proteomes" id="UP000218418">
    <property type="component" value="Chromosome"/>
</dbReference>
<dbReference type="Gene3D" id="1.10.30.50">
    <property type="match status" value="1"/>
</dbReference>
<evidence type="ECO:0000259" key="1">
    <source>
        <dbReference type="PROSITE" id="PS50878"/>
    </source>
</evidence>
<organism evidence="2 4">
    <name type="scientific">Calothrix parasitica NIES-267</name>
    <dbReference type="NCBI Taxonomy" id="1973488"/>
    <lineage>
        <taxon>Bacteria</taxon>
        <taxon>Bacillati</taxon>
        <taxon>Cyanobacteriota</taxon>
        <taxon>Cyanophyceae</taxon>
        <taxon>Nostocales</taxon>
        <taxon>Calotrichaceae</taxon>
        <taxon>Calothrix</taxon>
    </lineage>
</organism>
<dbReference type="PANTHER" id="PTHR34047:SF10">
    <property type="entry name" value="GROUP II INTRON-ASSOCIATED OPEN READING FRAME"/>
    <property type="match status" value="1"/>
</dbReference>
<dbReference type="InterPro" id="IPR002711">
    <property type="entry name" value="HNH"/>
</dbReference>
<protein>
    <submittedName>
        <fullName evidence="2">Reverse transcriptase</fullName>
    </submittedName>
</protein>
<dbReference type="InterPro" id="IPR003615">
    <property type="entry name" value="HNH_nuc"/>
</dbReference>
<dbReference type="CDD" id="cd00085">
    <property type="entry name" value="HNHc"/>
    <property type="match status" value="1"/>
</dbReference>
<evidence type="ECO:0000313" key="3">
    <source>
        <dbReference type="EMBL" id="BAY84523.1"/>
    </source>
</evidence>
<dbReference type="NCBIfam" id="TIGR04416">
    <property type="entry name" value="group_II_RT_mat"/>
    <property type="match status" value="1"/>
</dbReference>
<dbReference type="GO" id="GO:0004519">
    <property type="term" value="F:endonuclease activity"/>
    <property type="evidence" value="ECO:0007669"/>
    <property type="project" value="InterPro"/>
</dbReference>
<gene>
    <name evidence="2" type="ORF">NIES267_38820</name>
    <name evidence="3" type="ORF">NIES267_40190</name>
</gene>
<dbReference type="InterPro" id="IPR000477">
    <property type="entry name" value="RT_dom"/>
</dbReference>
<proteinExistence type="predicted"/>
<dbReference type="SMART" id="SM00507">
    <property type="entry name" value="HNHc"/>
    <property type="match status" value="1"/>
</dbReference>
<dbReference type="Pfam" id="PF13655">
    <property type="entry name" value="RVT_N"/>
    <property type="match status" value="1"/>
</dbReference>
<dbReference type="Pfam" id="PF01844">
    <property type="entry name" value="HNH"/>
    <property type="match status" value="1"/>
</dbReference>
<dbReference type="InterPro" id="IPR051083">
    <property type="entry name" value="GrpII_Intron_Splice-Mob/Def"/>
</dbReference>
<dbReference type="CDD" id="cd01651">
    <property type="entry name" value="RT_G2_intron"/>
    <property type="match status" value="1"/>
</dbReference>
<dbReference type="EMBL" id="AP018227">
    <property type="protein sequence ID" value="BAY84523.1"/>
    <property type="molecule type" value="Genomic_DNA"/>
</dbReference>
<dbReference type="Pfam" id="PF00078">
    <property type="entry name" value="RVT_1"/>
    <property type="match status" value="1"/>
</dbReference>
<dbReference type="InterPro" id="IPR043502">
    <property type="entry name" value="DNA/RNA_pol_sf"/>
</dbReference>
<name>A0A1Z4LT25_9CYAN</name>
<dbReference type="EMBL" id="AP018227">
    <property type="protein sequence ID" value="BAY84386.1"/>
    <property type="molecule type" value="Genomic_DNA"/>
</dbReference>
<dbReference type="InterPro" id="IPR013087">
    <property type="entry name" value="Znf_C2H2_type"/>
</dbReference>
<dbReference type="InterPro" id="IPR030931">
    <property type="entry name" value="Group_II_RT_mat"/>
</dbReference>